<dbReference type="GO" id="GO:0043531">
    <property type="term" value="F:ADP binding"/>
    <property type="evidence" value="ECO:0007669"/>
    <property type="project" value="InterPro"/>
</dbReference>
<dbReference type="GO" id="GO:0042742">
    <property type="term" value="P:defense response to bacterium"/>
    <property type="evidence" value="ECO:0007669"/>
    <property type="project" value="UniProtKB-ARBA"/>
</dbReference>
<sequence>MEAAAVVSSTEGVLRILLGKLGAVLTEKYVLLSGVGREIQELKEDLEIMNACLRDLAAGSEYHHSEQTRAWMKQVREVAYDAEDCIDIFWYHNSHRHCSHNPIVDWLHKIIRPLKTLRVMHNLAIEIRDLKDRALKVSERRLRYRVEAAFGGASDACAAGRSTPDYNHLERQLPALNIDEWQLVGINEKTKSVVKLLEDGNLACLKVVPIVGFGGLGKTTLAVNVYKSTAMKGIQTRAFLAVSQHYDLRILLESLLRQLIRVSFRDPNCYGEETIKDPLRGIESWHISELIGRCRTHLEDKRYFIVLDDLWSPEDWANLKVAFPNNDKQSRILITTRNRNVAEHCCSDTHDLIYNMEPVPFEESKKLFYKKVFKSDECPPLYDDLDLISNSILKKCSGLPLAVVSIGGMLARTKNKTIAEWEKVCNRLGSGLETSATIGGMRRILSLGYHDLPYNLKACFLYLSVFPEDYETKRGPLVRRWAAEGFISGMHETNLEEVTAKYLDEFVNRSIVTPTRIASTGLVKSCKVHDIMLDVITSKSIQENFISFMGNQRYSTTGHDKIRRLSIQTDSCGSDKEQENHNISFSHTRSLSIMCCRKKPVLISFSFFKLLRVLDLEGCWWLTNEDLKEICKMSLLRETSIRELPDTITELANLKHLLGGRYKHYTRISRVKHFEPHEALVIPRGLKNMKSIQKIAHVDIASSSSAMQELGSLSQLTKLCALNCGYGGEKWKPFAASLNMLCKSLWHLSIIHLCDRDVGLEIFLRLKSPPIFLEQLYVWGRLSVLPPWILSLSYLVELSLRENFFDGELLRQLGKLPSLVSLKLYHESFVGTKLCFEQNLFPRLKQLIVDNAPNLDELRFDGGAPNLERLTLAFEREPAKGIFGIENLPRLKEVEFFGEVIVDSVVEGMIAEAKIHPNRPRVYR</sequence>
<gene>
    <name evidence="11" type="ORF">HU200_056948</name>
</gene>
<dbReference type="EMBL" id="JACEFO010002394">
    <property type="protein sequence ID" value="KAF8661528.1"/>
    <property type="molecule type" value="Genomic_DNA"/>
</dbReference>
<dbReference type="InterPro" id="IPR027417">
    <property type="entry name" value="P-loop_NTPase"/>
</dbReference>
<evidence type="ECO:0000256" key="2">
    <source>
        <dbReference type="ARBA" id="ARBA00022614"/>
    </source>
</evidence>
<organism evidence="11 12">
    <name type="scientific">Digitaria exilis</name>
    <dbReference type="NCBI Taxonomy" id="1010633"/>
    <lineage>
        <taxon>Eukaryota</taxon>
        <taxon>Viridiplantae</taxon>
        <taxon>Streptophyta</taxon>
        <taxon>Embryophyta</taxon>
        <taxon>Tracheophyta</taxon>
        <taxon>Spermatophyta</taxon>
        <taxon>Magnoliopsida</taxon>
        <taxon>Liliopsida</taxon>
        <taxon>Poales</taxon>
        <taxon>Poaceae</taxon>
        <taxon>PACMAD clade</taxon>
        <taxon>Panicoideae</taxon>
        <taxon>Panicodae</taxon>
        <taxon>Paniceae</taxon>
        <taxon>Anthephorinae</taxon>
        <taxon>Digitaria</taxon>
    </lineage>
</organism>
<dbReference type="Pfam" id="PF23559">
    <property type="entry name" value="WHD_DRP"/>
    <property type="match status" value="1"/>
</dbReference>
<keyword evidence="5" id="KW-0611">Plant defense</keyword>
<dbReference type="AlphaFoldDB" id="A0A835AEN3"/>
<proteinExistence type="inferred from homology"/>
<feature type="domain" description="Disease resistance protein winged helix" evidence="9">
    <location>
        <begin position="465"/>
        <end position="536"/>
    </location>
</feature>
<dbReference type="Gene3D" id="1.10.10.10">
    <property type="entry name" value="Winged helix-like DNA-binding domain superfamily/Winged helix DNA-binding domain"/>
    <property type="match status" value="1"/>
</dbReference>
<dbReference type="InterPro" id="IPR041118">
    <property type="entry name" value="Rx_N"/>
</dbReference>
<evidence type="ECO:0000256" key="4">
    <source>
        <dbReference type="ARBA" id="ARBA00022741"/>
    </source>
</evidence>
<dbReference type="GO" id="GO:0009626">
    <property type="term" value="P:plant-type hypersensitive response"/>
    <property type="evidence" value="ECO:0007669"/>
    <property type="project" value="UniProtKB-ARBA"/>
</dbReference>
<evidence type="ECO:0000259" key="8">
    <source>
        <dbReference type="Pfam" id="PF18052"/>
    </source>
</evidence>
<dbReference type="Pfam" id="PF23598">
    <property type="entry name" value="LRR_14"/>
    <property type="match status" value="1"/>
</dbReference>
<dbReference type="FunFam" id="1.10.10.10:FF:000322">
    <property type="entry name" value="Probable disease resistance protein At1g63360"/>
    <property type="match status" value="1"/>
</dbReference>
<evidence type="ECO:0000256" key="1">
    <source>
        <dbReference type="ARBA" id="ARBA00008894"/>
    </source>
</evidence>
<reference evidence="11" key="1">
    <citation type="submission" date="2020-07" db="EMBL/GenBank/DDBJ databases">
        <title>Genome sequence and genetic diversity analysis of an under-domesticated orphan crop, white fonio (Digitaria exilis).</title>
        <authorList>
            <person name="Bennetzen J.L."/>
            <person name="Chen S."/>
            <person name="Ma X."/>
            <person name="Wang X."/>
            <person name="Yssel A.E.J."/>
            <person name="Chaluvadi S.R."/>
            <person name="Johnson M."/>
            <person name="Gangashetty P."/>
            <person name="Hamidou F."/>
            <person name="Sanogo M.D."/>
            <person name="Zwaenepoel A."/>
            <person name="Wallace J."/>
            <person name="Van De Peer Y."/>
            <person name="Van Deynze A."/>
        </authorList>
    </citation>
    <scope>NUCLEOTIDE SEQUENCE</scope>
    <source>
        <tissue evidence="11">Leaves</tissue>
    </source>
</reference>
<name>A0A835AEN3_9POAL</name>
<feature type="domain" description="NB-ARC" evidence="7">
    <location>
        <begin position="195"/>
        <end position="376"/>
    </location>
</feature>
<dbReference type="GO" id="GO:0002758">
    <property type="term" value="P:innate immune response-activating signaling pathway"/>
    <property type="evidence" value="ECO:0007669"/>
    <property type="project" value="UniProtKB-ARBA"/>
</dbReference>
<keyword evidence="4" id="KW-0547">Nucleotide-binding</keyword>
<dbReference type="SUPFAM" id="SSF52058">
    <property type="entry name" value="L domain-like"/>
    <property type="match status" value="1"/>
</dbReference>
<dbReference type="PANTHER" id="PTHR23155:SF1205">
    <property type="entry name" value="DISEASE RESISTANCE PROTEIN RPM1"/>
    <property type="match status" value="1"/>
</dbReference>
<dbReference type="Gene3D" id="1.20.5.4130">
    <property type="match status" value="1"/>
</dbReference>
<accession>A0A835AEN3</accession>
<keyword evidence="2" id="KW-0433">Leucine-rich repeat</keyword>
<evidence type="ECO:0000313" key="12">
    <source>
        <dbReference type="Proteomes" id="UP000636709"/>
    </source>
</evidence>
<comment type="similarity">
    <text evidence="1">Belongs to the disease resistance NB-LRR family.</text>
</comment>
<dbReference type="Pfam" id="PF18052">
    <property type="entry name" value="Rx_N"/>
    <property type="match status" value="1"/>
</dbReference>
<dbReference type="InterPro" id="IPR032675">
    <property type="entry name" value="LRR_dom_sf"/>
</dbReference>
<dbReference type="InterPro" id="IPR036388">
    <property type="entry name" value="WH-like_DNA-bd_sf"/>
</dbReference>
<protein>
    <submittedName>
        <fullName evidence="11">Uncharacterized protein</fullName>
    </submittedName>
</protein>
<evidence type="ECO:0000259" key="10">
    <source>
        <dbReference type="Pfam" id="PF23598"/>
    </source>
</evidence>
<dbReference type="Gene3D" id="3.80.10.10">
    <property type="entry name" value="Ribonuclease Inhibitor"/>
    <property type="match status" value="1"/>
</dbReference>
<evidence type="ECO:0000256" key="6">
    <source>
        <dbReference type="ARBA" id="ARBA00023054"/>
    </source>
</evidence>
<dbReference type="PANTHER" id="PTHR23155">
    <property type="entry name" value="DISEASE RESISTANCE PROTEIN RP"/>
    <property type="match status" value="1"/>
</dbReference>
<dbReference type="InterPro" id="IPR002182">
    <property type="entry name" value="NB-ARC"/>
</dbReference>
<keyword evidence="3" id="KW-0677">Repeat</keyword>
<dbReference type="PRINTS" id="PR00364">
    <property type="entry name" value="DISEASERSIST"/>
</dbReference>
<comment type="caution">
    <text evidence="11">The sequence shown here is derived from an EMBL/GenBank/DDBJ whole genome shotgun (WGS) entry which is preliminary data.</text>
</comment>
<dbReference type="InterPro" id="IPR042197">
    <property type="entry name" value="Apaf_helical"/>
</dbReference>
<keyword evidence="12" id="KW-1185">Reference proteome</keyword>
<keyword evidence="6" id="KW-0175">Coiled coil</keyword>
<evidence type="ECO:0000259" key="7">
    <source>
        <dbReference type="Pfam" id="PF00931"/>
    </source>
</evidence>
<dbReference type="OrthoDB" id="6161812at2759"/>
<dbReference type="InterPro" id="IPR044974">
    <property type="entry name" value="Disease_R_plants"/>
</dbReference>
<dbReference type="Proteomes" id="UP000636709">
    <property type="component" value="Unassembled WGS sequence"/>
</dbReference>
<dbReference type="InterPro" id="IPR038005">
    <property type="entry name" value="RX-like_CC"/>
</dbReference>
<dbReference type="SUPFAM" id="SSF52540">
    <property type="entry name" value="P-loop containing nucleoside triphosphate hydrolases"/>
    <property type="match status" value="1"/>
</dbReference>
<evidence type="ECO:0000259" key="9">
    <source>
        <dbReference type="Pfam" id="PF23559"/>
    </source>
</evidence>
<dbReference type="InterPro" id="IPR058922">
    <property type="entry name" value="WHD_DRP"/>
</dbReference>
<dbReference type="Gene3D" id="3.40.50.300">
    <property type="entry name" value="P-loop containing nucleotide triphosphate hydrolases"/>
    <property type="match status" value="1"/>
</dbReference>
<feature type="domain" description="Disease resistance R13L4/SHOC-2-like LRR" evidence="10">
    <location>
        <begin position="587"/>
        <end position="921"/>
    </location>
</feature>
<evidence type="ECO:0000313" key="11">
    <source>
        <dbReference type="EMBL" id="KAF8661528.1"/>
    </source>
</evidence>
<evidence type="ECO:0000256" key="5">
    <source>
        <dbReference type="ARBA" id="ARBA00022821"/>
    </source>
</evidence>
<dbReference type="Pfam" id="PF00931">
    <property type="entry name" value="NB-ARC"/>
    <property type="match status" value="1"/>
</dbReference>
<dbReference type="CDD" id="cd14798">
    <property type="entry name" value="RX-CC_like"/>
    <property type="match status" value="1"/>
</dbReference>
<feature type="domain" description="Disease resistance N-terminal" evidence="8">
    <location>
        <begin position="13"/>
        <end position="102"/>
    </location>
</feature>
<evidence type="ECO:0000256" key="3">
    <source>
        <dbReference type="ARBA" id="ARBA00022737"/>
    </source>
</evidence>
<dbReference type="Gene3D" id="1.10.8.430">
    <property type="entry name" value="Helical domain of apoptotic protease-activating factors"/>
    <property type="match status" value="1"/>
</dbReference>
<dbReference type="InterPro" id="IPR055414">
    <property type="entry name" value="LRR_R13L4/SHOC2-like"/>
</dbReference>